<dbReference type="PROSITE" id="PS51925">
    <property type="entry name" value="SWIB_MDM2"/>
    <property type="match status" value="1"/>
</dbReference>
<dbReference type="InterPro" id="IPR014876">
    <property type="entry name" value="DEK_C"/>
</dbReference>
<evidence type="ECO:0000256" key="1">
    <source>
        <dbReference type="SAM" id="MobiDB-lite"/>
    </source>
</evidence>
<dbReference type="PANTHER" id="PTHR13844">
    <property type="entry name" value="SWI/SNF-RELATED MATRIX-ASSOCIATED ACTIN-DEPENDENT REGULATOR OF CHROMATIN SUBFAMILY D"/>
    <property type="match status" value="1"/>
</dbReference>
<dbReference type="PROSITE" id="PS51998">
    <property type="entry name" value="DEK_C"/>
    <property type="match status" value="1"/>
</dbReference>
<dbReference type="Pfam" id="PF02201">
    <property type="entry name" value="SWIB"/>
    <property type="match status" value="1"/>
</dbReference>
<dbReference type="CDD" id="cd10567">
    <property type="entry name" value="SWIB-MDM2_like"/>
    <property type="match status" value="1"/>
</dbReference>
<dbReference type="SUPFAM" id="SSF109715">
    <property type="entry name" value="DEK C-terminal domain"/>
    <property type="match status" value="1"/>
</dbReference>
<reference evidence="4" key="1">
    <citation type="journal article" date="2020" name="Stud. Mycol.">
        <title>101 Dothideomycetes genomes: a test case for predicting lifestyles and emergence of pathogens.</title>
        <authorList>
            <person name="Haridas S."/>
            <person name="Albert R."/>
            <person name="Binder M."/>
            <person name="Bloem J."/>
            <person name="Labutti K."/>
            <person name="Salamov A."/>
            <person name="Andreopoulos B."/>
            <person name="Baker S."/>
            <person name="Barry K."/>
            <person name="Bills G."/>
            <person name="Bluhm B."/>
            <person name="Cannon C."/>
            <person name="Castanera R."/>
            <person name="Culley D."/>
            <person name="Daum C."/>
            <person name="Ezra D."/>
            <person name="Gonzalez J."/>
            <person name="Henrissat B."/>
            <person name="Kuo A."/>
            <person name="Liang C."/>
            <person name="Lipzen A."/>
            <person name="Lutzoni F."/>
            <person name="Magnuson J."/>
            <person name="Mondo S."/>
            <person name="Nolan M."/>
            <person name="Ohm R."/>
            <person name="Pangilinan J."/>
            <person name="Park H.-J."/>
            <person name="Ramirez L."/>
            <person name="Alfaro M."/>
            <person name="Sun H."/>
            <person name="Tritt A."/>
            <person name="Yoshinaga Y."/>
            <person name="Zwiers L.-H."/>
            <person name="Turgeon B."/>
            <person name="Goodwin S."/>
            <person name="Spatafora J."/>
            <person name="Crous P."/>
            <person name="Grigoriev I."/>
        </authorList>
    </citation>
    <scope>NUCLEOTIDE SEQUENCE</scope>
    <source>
        <strain evidence="4">ATCC 36951</strain>
    </source>
</reference>
<feature type="domain" description="DEK-C" evidence="3">
    <location>
        <begin position="7"/>
        <end position="62"/>
    </location>
</feature>
<dbReference type="Gene3D" id="1.10.245.10">
    <property type="entry name" value="SWIB/MDM2 domain"/>
    <property type="match status" value="1"/>
</dbReference>
<feature type="compositionally biased region" description="Acidic residues" evidence="1">
    <location>
        <begin position="104"/>
        <end position="115"/>
    </location>
</feature>
<dbReference type="SUPFAM" id="SSF47592">
    <property type="entry name" value="SWIB/MDM2 domain"/>
    <property type="match status" value="1"/>
</dbReference>
<name>A0A6A6CGT9_ZASCE</name>
<dbReference type="InterPro" id="IPR019835">
    <property type="entry name" value="SWIB_domain"/>
</dbReference>
<sequence>MADTLAPEQYATYGALIDGILAKSDLNTISAKRIRKDLQDKVDFDLTPLKKPITELIMERFDKAQAKEQENGAVGSVESVPTANGIAHDDVSPPASSHKRKERDEEEEDMSEVEDSSPAPKKVKKTNGSVESDEKMAARLQAELNAQPRSTRGGGTTKRKPVAKKEKKTKKKSKAKVGSDDDSEVEGEEKPEREKKGGFHKPMNLSEPLSAMLGESQLSRPQTVKKIWEYVKARDLQDPSDKRNIRCDDAMRAVFKSDKVHMFTMNKLLATHLYPADEV</sequence>
<dbReference type="Proteomes" id="UP000799537">
    <property type="component" value="Unassembled WGS sequence"/>
</dbReference>
<evidence type="ECO:0000313" key="4">
    <source>
        <dbReference type="EMBL" id="KAF2166457.1"/>
    </source>
</evidence>
<dbReference type="InterPro" id="IPR003121">
    <property type="entry name" value="SWIB_MDM2_domain"/>
</dbReference>
<feature type="compositionally biased region" description="Basic residues" evidence="1">
    <location>
        <begin position="157"/>
        <end position="175"/>
    </location>
</feature>
<dbReference type="AlphaFoldDB" id="A0A6A6CGT9"/>
<gene>
    <name evidence="4" type="ORF">M409DRAFT_23097</name>
</gene>
<dbReference type="GeneID" id="54559904"/>
<evidence type="ECO:0000259" key="3">
    <source>
        <dbReference type="PROSITE" id="PS51998"/>
    </source>
</evidence>
<dbReference type="Pfam" id="PF08766">
    <property type="entry name" value="DEK_C"/>
    <property type="match status" value="1"/>
</dbReference>
<feature type="region of interest" description="Disordered" evidence="1">
    <location>
        <begin position="64"/>
        <end position="206"/>
    </location>
</feature>
<evidence type="ECO:0000313" key="5">
    <source>
        <dbReference type="Proteomes" id="UP000799537"/>
    </source>
</evidence>
<feature type="domain" description="DM2" evidence="2">
    <location>
        <begin position="198"/>
        <end position="275"/>
    </location>
</feature>
<protein>
    <submittedName>
        <fullName evidence="4">Uncharacterized protein</fullName>
    </submittedName>
</protein>
<dbReference type="InterPro" id="IPR036885">
    <property type="entry name" value="SWIB_MDM2_dom_sf"/>
</dbReference>
<dbReference type="OrthoDB" id="10251073at2759"/>
<organism evidence="4 5">
    <name type="scientific">Zasmidium cellare ATCC 36951</name>
    <dbReference type="NCBI Taxonomy" id="1080233"/>
    <lineage>
        <taxon>Eukaryota</taxon>
        <taxon>Fungi</taxon>
        <taxon>Dikarya</taxon>
        <taxon>Ascomycota</taxon>
        <taxon>Pezizomycotina</taxon>
        <taxon>Dothideomycetes</taxon>
        <taxon>Dothideomycetidae</taxon>
        <taxon>Mycosphaerellales</taxon>
        <taxon>Mycosphaerellaceae</taxon>
        <taxon>Zasmidium</taxon>
    </lineage>
</organism>
<keyword evidence="5" id="KW-1185">Reference proteome</keyword>
<proteinExistence type="predicted"/>
<evidence type="ECO:0000259" key="2">
    <source>
        <dbReference type="PROSITE" id="PS51925"/>
    </source>
</evidence>
<feature type="compositionally biased region" description="Basic and acidic residues" evidence="1">
    <location>
        <begin position="188"/>
        <end position="197"/>
    </location>
</feature>
<dbReference type="SMART" id="SM00151">
    <property type="entry name" value="SWIB"/>
    <property type="match status" value="1"/>
</dbReference>
<dbReference type="RefSeq" id="XP_033667346.1">
    <property type="nucleotide sequence ID" value="XM_033806632.1"/>
</dbReference>
<dbReference type="EMBL" id="ML993596">
    <property type="protein sequence ID" value="KAF2166457.1"/>
    <property type="molecule type" value="Genomic_DNA"/>
</dbReference>
<accession>A0A6A6CGT9</accession>